<dbReference type="Proteomes" id="UP000006048">
    <property type="component" value="Chromosome"/>
</dbReference>
<dbReference type="InterPro" id="IPR025948">
    <property type="entry name" value="HTH-like_dom"/>
</dbReference>
<dbReference type="Pfam" id="PF00665">
    <property type="entry name" value="rve"/>
    <property type="match status" value="1"/>
</dbReference>
<dbReference type="AlphaFoldDB" id="I4B7P1"/>
<dbReference type="KEGG" id="tpx:Turpa_0038"/>
<dbReference type="InterPro" id="IPR012337">
    <property type="entry name" value="RNaseH-like_sf"/>
</dbReference>
<protein>
    <submittedName>
        <fullName evidence="3">Integrase catalytic region</fullName>
    </submittedName>
</protein>
<dbReference type="EMBL" id="CP002959">
    <property type="protein sequence ID" value="AFM13298.1"/>
    <property type="molecule type" value="Genomic_DNA"/>
</dbReference>
<dbReference type="InterPro" id="IPR048020">
    <property type="entry name" value="Transpos_IS3"/>
</dbReference>
<evidence type="ECO:0000313" key="3">
    <source>
        <dbReference type="EMBL" id="AFM13298.1"/>
    </source>
</evidence>
<dbReference type="KEGG" id="tpx:Turpa_3405"/>
<dbReference type="PROSITE" id="PS50994">
    <property type="entry name" value="INTEGRASE"/>
    <property type="match status" value="1"/>
</dbReference>
<dbReference type="GO" id="GO:0003676">
    <property type="term" value="F:nucleic acid binding"/>
    <property type="evidence" value="ECO:0007669"/>
    <property type="project" value="InterPro"/>
</dbReference>
<feature type="domain" description="Integrase catalytic" evidence="1">
    <location>
        <begin position="102"/>
        <end position="271"/>
    </location>
</feature>
<dbReference type="InterPro" id="IPR001584">
    <property type="entry name" value="Integrase_cat-core"/>
</dbReference>
<evidence type="ECO:0000313" key="4">
    <source>
        <dbReference type="EMBL" id="AFM14042.1"/>
    </source>
</evidence>
<dbReference type="NCBIfam" id="NF033516">
    <property type="entry name" value="transpos_IS3"/>
    <property type="match status" value="1"/>
</dbReference>
<dbReference type="KEGG" id="tpx:Turpa_2658"/>
<dbReference type="SUPFAM" id="SSF53098">
    <property type="entry name" value="Ribonuclease H-like"/>
    <property type="match status" value="1"/>
</dbReference>
<sequence length="273" mass="31530">MNQVADVLRVSRSNLYESLKSSRRGNKTDQTVDERVLPEIRRICDERPTYGYRRVTAMLNKTLEKQGFSRVNKKRVYRLMKVHQLLLQKVASRRTLVHDGRIITAKSDVRWCMDIFGVLTWDGTHVWVAFVLDCHDRQVINHFSSTVGIDGLNIRDMLLGAVEERFGKAECPHTIQLLSDNGPQFTSRETVHFASSIGFQVCTTPAYSPESNGMAEAFVKTFKRDYVYINRLESAWKVMPQISDWMYDYNHHAPHKGLKMRSPVEYRNLMAAG</sequence>
<evidence type="ECO:0000313" key="2">
    <source>
        <dbReference type="EMBL" id="AFM10701.1"/>
    </source>
</evidence>
<keyword evidence="5" id="KW-1185">Reference proteome</keyword>
<evidence type="ECO:0000313" key="5">
    <source>
        <dbReference type="Proteomes" id="UP000006048"/>
    </source>
</evidence>
<dbReference type="Pfam" id="PF13276">
    <property type="entry name" value="HTH_21"/>
    <property type="match status" value="1"/>
</dbReference>
<organism evidence="3 5">
    <name type="scientific">Turneriella parva (strain ATCC BAA-1111 / DSM 21527 / NCTC 11395 / H)</name>
    <name type="common">Leptospira parva</name>
    <dbReference type="NCBI Taxonomy" id="869212"/>
    <lineage>
        <taxon>Bacteria</taxon>
        <taxon>Pseudomonadati</taxon>
        <taxon>Spirochaetota</taxon>
        <taxon>Spirochaetia</taxon>
        <taxon>Leptospirales</taxon>
        <taxon>Leptospiraceae</taxon>
        <taxon>Turneriella</taxon>
    </lineage>
</organism>
<dbReference type="PANTHER" id="PTHR46889">
    <property type="entry name" value="TRANSPOSASE INSF FOR INSERTION SEQUENCE IS3B-RELATED"/>
    <property type="match status" value="1"/>
</dbReference>
<reference evidence="3 5" key="1">
    <citation type="submission" date="2012-06" db="EMBL/GenBank/DDBJ databases">
        <title>The complete chromosome of genome of Turneriella parva DSM 21527.</title>
        <authorList>
            <consortium name="US DOE Joint Genome Institute (JGI-PGF)"/>
            <person name="Lucas S."/>
            <person name="Han J."/>
            <person name="Lapidus A."/>
            <person name="Bruce D."/>
            <person name="Goodwin L."/>
            <person name="Pitluck S."/>
            <person name="Peters L."/>
            <person name="Kyrpides N."/>
            <person name="Mavromatis K."/>
            <person name="Ivanova N."/>
            <person name="Mikhailova N."/>
            <person name="Chertkov O."/>
            <person name="Detter J.C."/>
            <person name="Tapia R."/>
            <person name="Han C."/>
            <person name="Land M."/>
            <person name="Hauser L."/>
            <person name="Markowitz V."/>
            <person name="Cheng J.-F."/>
            <person name="Hugenholtz P."/>
            <person name="Woyke T."/>
            <person name="Wu D."/>
            <person name="Gronow S."/>
            <person name="Wellnitz S."/>
            <person name="Brambilla E."/>
            <person name="Klenk H.-P."/>
            <person name="Eisen J.A."/>
        </authorList>
    </citation>
    <scope>NUCLEOTIDE SEQUENCE [LARGE SCALE GENOMIC DNA]</scope>
    <source>
        <strain evidence="5">ATCC BAA-1111 / DSM 21527 / NCTC 11395 / H</strain>
        <strain evidence="3">DSM 21527</strain>
    </source>
</reference>
<gene>
    <name evidence="2" type="ordered locus">Turpa_0038</name>
    <name evidence="3" type="ordered locus">Turpa_2658</name>
    <name evidence="4" type="ordered locus">Turpa_3405</name>
</gene>
<dbReference type="GO" id="GO:0015074">
    <property type="term" value="P:DNA integration"/>
    <property type="evidence" value="ECO:0007669"/>
    <property type="project" value="InterPro"/>
</dbReference>
<dbReference type="HOGENOM" id="CLU_052819_0_0_12"/>
<proteinExistence type="predicted"/>
<dbReference type="InterPro" id="IPR050900">
    <property type="entry name" value="Transposase_IS3/IS150/IS904"/>
</dbReference>
<accession>I4B7P1</accession>
<dbReference type="EMBL" id="CP002959">
    <property type="protein sequence ID" value="AFM10701.1"/>
    <property type="molecule type" value="Genomic_DNA"/>
</dbReference>
<dbReference type="Gene3D" id="3.30.420.10">
    <property type="entry name" value="Ribonuclease H-like superfamily/Ribonuclease H"/>
    <property type="match status" value="1"/>
</dbReference>
<name>I4B7P1_TURPD</name>
<dbReference type="STRING" id="869212.Turpa_0038"/>
<dbReference type="EMBL" id="CP002959">
    <property type="protein sequence ID" value="AFM14042.1"/>
    <property type="molecule type" value="Genomic_DNA"/>
</dbReference>
<dbReference type="PATRIC" id="fig|869212.3.peg.2682"/>
<dbReference type="InterPro" id="IPR036397">
    <property type="entry name" value="RNaseH_sf"/>
</dbReference>
<dbReference type="PANTHER" id="PTHR46889:SF5">
    <property type="entry name" value="INTEGRASE PROTEIN"/>
    <property type="match status" value="1"/>
</dbReference>
<evidence type="ECO:0000259" key="1">
    <source>
        <dbReference type="PROSITE" id="PS50994"/>
    </source>
</evidence>